<feature type="signal peptide" evidence="5">
    <location>
        <begin position="1"/>
        <end position="22"/>
    </location>
</feature>
<evidence type="ECO:0000256" key="1">
    <source>
        <dbReference type="ARBA" id="ARBA00004316"/>
    </source>
</evidence>
<keyword evidence="4" id="KW-1015">Disulfide bond</keyword>
<dbReference type="PROSITE" id="PS00022">
    <property type="entry name" value="EGF_1"/>
    <property type="match status" value="2"/>
</dbReference>
<dbReference type="InterPro" id="IPR050708">
    <property type="entry name" value="T6SS_VgrG/RHS"/>
</dbReference>
<dbReference type="EMBL" id="CALNXI010001998">
    <property type="protein sequence ID" value="CAH3181251.1"/>
    <property type="molecule type" value="Genomic_DNA"/>
</dbReference>
<dbReference type="PROSITE" id="PS50026">
    <property type="entry name" value="EGF_3"/>
    <property type="match status" value="2"/>
</dbReference>
<dbReference type="InterPro" id="IPR000742">
    <property type="entry name" value="EGF"/>
</dbReference>
<evidence type="ECO:0000256" key="2">
    <source>
        <dbReference type="ARBA" id="ARBA00022737"/>
    </source>
</evidence>
<name>A0ABN8RP42_9CNID</name>
<dbReference type="Gene3D" id="2.60.40.10">
    <property type="entry name" value="Immunoglobulins"/>
    <property type="match status" value="5"/>
</dbReference>
<gene>
    <name evidence="7" type="ORF">PEVE_00013326</name>
</gene>
<comment type="caution">
    <text evidence="4">Lacks conserved residue(s) required for the propagation of feature annotation.</text>
</comment>
<accession>A0ABN8RP42</accession>
<keyword evidence="4" id="KW-0245">EGF-like domain</keyword>
<dbReference type="Pfam" id="PF24595">
    <property type="entry name" value="DUF7619"/>
    <property type="match status" value="2"/>
</dbReference>
<evidence type="ECO:0000259" key="6">
    <source>
        <dbReference type="PROSITE" id="PS50026"/>
    </source>
</evidence>
<dbReference type="Pfam" id="PF07705">
    <property type="entry name" value="CARDB"/>
    <property type="match status" value="1"/>
</dbReference>
<comment type="subcellular location">
    <subcellularLocation>
        <location evidence="1">Cell projection</location>
    </subcellularLocation>
</comment>
<dbReference type="InterPro" id="IPR056823">
    <property type="entry name" value="TEN-like_YD-shell"/>
</dbReference>
<feature type="disulfide bond" evidence="4">
    <location>
        <begin position="3587"/>
        <end position="3596"/>
    </location>
</feature>
<dbReference type="InterPro" id="IPR055353">
    <property type="entry name" value="DUF7619"/>
</dbReference>
<dbReference type="InterPro" id="IPR011635">
    <property type="entry name" value="CARDB"/>
</dbReference>
<feature type="domain" description="EGF-like" evidence="6">
    <location>
        <begin position="3563"/>
        <end position="3597"/>
    </location>
</feature>
<evidence type="ECO:0000313" key="7">
    <source>
        <dbReference type="EMBL" id="CAH3181251.1"/>
    </source>
</evidence>
<dbReference type="InterPro" id="IPR022385">
    <property type="entry name" value="Rhs_assc_core"/>
</dbReference>
<dbReference type="NCBIfam" id="TIGR03696">
    <property type="entry name" value="Rhs_assc_core"/>
    <property type="match status" value="1"/>
</dbReference>
<keyword evidence="2" id="KW-0677">Repeat</keyword>
<dbReference type="InterPro" id="IPR013783">
    <property type="entry name" value="Ig-like_fold"/>
</dbReference>
<dbReference type="SMART" id="SM00181">
    <property type="entry name" value="EGF"/>
    <property type="match status" value="4"/>
</dbReference>
<feature type="chain" id="PRO_5047120432" description="EGF-like domain-containing protein" evidence="5">
    <location>
        <begin position="23"/>
        <end position="3935"/>
    </location>
</feature>
<reference evidence="7 8" key="1">
    <citation type="submission" date="2022-05" db="EMBL/GenBank/DDBJ databases">
        <authorList>
            <consortium name="Genoscope - CEA"/>
            <person name="William W."/>
        </authorList>
    </citation>
    <scope>NUCLEOTIDE SEQUENCE [LARGE SCALE GENOMIC DNA]</scope>
</reference>
<feature type="domain" description="EGF-like" evidence="6">
    <location>
        <begin position="3900"/>
        <end position="3934"/>
    </location>
</feature>
<evidence type="ECO:0000256" key="3">
    <source>
        <dbReference type="ARBA" id="ARBA00023273"/>
    </source>
</evidence>
<dbReference type="PANTHER" id="PTHR32305">
    <property type="match status" value="1"/>
</dbReference>
<dbReference type="Gene3D" id="2.180.10.10">
    <property type="entry name" value="RHS repeat-associated core"/>
    <property type="match status" value="2"/>
</dbReference>
<keyword evidence="5" id="KW-0732">Signal</keyword>
<proteinExistence type="predicted"/>
<comment type="caution">
    <text evidence="7">The sequence shown here is derived from an EMBL/GenBank/DDBJ whole genome shotgun (WGS) entry which is preliminary data.</text>
</comment>
<feature type="disulfide bond" evidence="4">
    <location>
        <begin position="3924"/>
        <end position="3933"/>
    </location>
</feature>
<keyword evidence="3" id="KW-0966">Cell projection</keyword>
<evidence type="ECO:0000256" key="4">
    <source>
        <dbReference type="PROSITE-ProRule" id="PRU00076"/>
    </source>
</evidence>
<protein>
    <recommendedName>
        <fullName evidence="6">EGF-like domain-containing protein</fullName>
    </recommendedName>
</protein>
<feature type="non-terminal residue" evidence="7">
    <location>
        <position position="3935"/>
    </location>
</feature>
<dbReference type="NCBIfam" id="TIGR01643">
    <property type="entry name" value="YD_repeat_2x"/>
    <property type="match status" value="1"/>
</dbReference>
<dbReference type="Gene3D" id="2.10.25.10">
    <property type="entry name" value="Laminin"/>
    <property type="match status" value="1"/>
</dbReference>
<dbReference type="Pfam" id="PF25023">
    <property type="entry name" value="TEN_YD-shell"/>
    <property type="match status" value="2"/>
</dbReference>
<dbReference type="CDD" id="cd00053">
    <property type="entry name" value="EGF"/>
    <property type="match status" value="1"/>
</dbReference>
<sequence>MRMKLFEMYFALLICLVQVHDSVCSHFRGGTFTYRPVDPSNPANTTVIISFRIGWRRSFNSFTLCYQSIISSGQLIGPYAELRCVYGPCYGRVGLLYFKCTDFSEKEDWTTGTNTFQYTFGTPVSSAPYYHLSFSGLAWISLNHGGGSWQLRMHVNLTARNDTGRLNTSPVTTMTPVVRLKWGCNHTITIPVTDADNDEVRCRWATGYECGGICGGMPHAWMEYRECKITYSAVYYTGYYGVAAMIEDFAKPTDTEALSSIPLQFLVYVFNSNETCDERPDFTEETRPKGSCIGIPPGGTYFDRIIVRAGGPTKRIVEVTTNSPQGFIKSPVALYAPQEYYVNVTWTPTSSIIETKIFCFTGLEDTGITTDQRCVSLLVGVAPPQIVSLSPMGEVLPNTRKWKITFDKQFVRPTSSSYIRIHHSDDTVVFSVDVAITAAVLYPVESLGRTIEFTTSVAFIEKETYYVTLDPGVAKGVTYCGAESPPVRDPSAWSIKIKDVTAPVLTFVNVPSRSGSDVIITWSANENVTAQCTVQTPTQITAQPCNMSWSGTNLSEGYHSIYVQLTDSAGNTASPSRHSWFVDRTPPLVTITSKPTSPSNQNSFTFRFSCGGTCSFQCSVAQMGSRPAFTQCNSNRYTASSLQNGLVYVFQVRGTDDVGNHGSSVNYTWKVDLQPPAISSMTVQSVDCTSDLSPSALGKPSVSDDEGPNITLTYTDIPEGSCSFQRKWTATDLAGNSASKIQVINLSNLQAPTVIYNTNTTIACGSFEERQQDMREAINVTHPCNRPITITHVDSVASILCGTTVTRTWTIADDCGKQVSIGQRIRILPLQLPDYPKNGQVNVALREALRWPQYPGAVRYNVYLWRYGDAKPSSPTTWTRYYRYYSPYAGYPADSRLLWRIEYVLSSGALIPSPVWGFQTRAFPDFEVEQVLAPPNAFSGQTFEVSWTVRNIGKVGNLLVTWVDAVFIGKSADFRRARFATSVRHREILFQNDGYTSKGTVRLRVDEFGVFYIFVATDWYDRIFDMDRSNDVLLGNNPVQVLLTPPPNLKVEKIVVPSPSFSGKAIVLTWSVKNYGMGVTAYDAWYDRVYLSKDNNRDWSDWLLGTFYHRGVLPVDASYTTKRAVTLPHAIFGNFSILVITDVYNYVYEHNDEYDNLKSQYLKIDLSPPPDLVVHSVATANQYYTGDAMKVQFNVINLDSANEYSLDTGPIRINRDNFGQRYIHVVTDVYQTVAEQNVSNNIKSSANVTFPQVVPDLVVTNFSLVGKNTLLSDSDISLWWTVENNGTGSTPSNSWHDTVYLSTSPRVEGNSSKLSVVYLSPKLSPGLRYSQVSSTRLPSNVAGKYYLILQVNDGAYLTEIDDRTKNSAWVPIRILPAPLPDLKVVIVSFVFVAERRLLTVSWKVSNIGSWMRESYSWADKVVLSPSRGKIDDAHARVLASKTVSAKLDENQDYELSVSVQIENTVRGRFYVNVITNVEKSVTEVSGVSNNIGVAAEILTVPIPPVARLILNIVSMPPKITSGIPFSITFRVTNVGFVTTSKTSWTDALYAYTRNDANRTEVIEMGVKLKVFSHIGALSAQAFYEVTSSITVPHGLNSSAFIYGFADIFNPKIPDIVEPTQPDNVTRPTVTPPAPPIIVINEGLLPDLLGSLGDQNVHTRGGQPLNVTFNVTNGGEYDVQGAWYNALYLSQDLLVDPFDVRLATIRAVHLAVNGTVSLTVVVFIPFDTLDTDYYLLLSVDSKNIIWESNEQNNEASLLITINKILSSDLAVVEVSSTGGQFRYGEDVTVNWKIRNNGSQRAEGYKCDTVYLSQDDIWQIEDVRIGNPMCSYVTLEPYQEGANPDKSYSMTEKLSLTGIGGYHGLVKTRSNILDLNQRNNIAVGPKNINVTFLSLPLDGCVDVTLKSREEKSYIVESVPDERTLIVTVNSSSDDAIHEMFVRHAKPATAYQYDGGPRFVLSADQEVIIPKTIVGRYYVLIRRSDMFTNSSTSRLCARIAKFEIIRVSPNGVAPLGNATLRFEGTLFGQDVDAFLIDASAMQNVSIKATEVYRMSSTELYATFVTTSFIKGATFHVKLVNVETKEESILPRSLAITGGEPGRLETHVDFPEVLRMLSPEEDPDTVVVTVLYENVGDTDITAPLLALSVTGKQVQLRPVQRDKPSPQASTTVVFLAQAFRGPGGILPPKAYGEITFDIVQSNVRGVDIEEFALGIVVGDKQPHIYMNSSGQLKPDFLRGGLWAPVWRNFLFSVGRTVSSFQNRMTAASTFLSRSGRRVNLLTDLVQFQLDVANGKLTGEPLILEDDLSGQSSPDDSLPLTLQRMYSPLLTKRRGKGVFGTGWMSPWWEAEVIHITQKAIKIVQLREELVFDVKATGLFESTDGKRISVNNTELYLYDTSISTVFTFNILEKHLIKIQKGGQAISIEYSHVKKRPLTLRHSSGSKITVTYSDNGLLREARLEDMSGNGQRCFYTYDGDSLISVTAGKRTMRYKYNLKGDLTRVIYPNMAAVEYSWNQFELLSGIASFNQENRLIQGFNFSYDWNGKVTVFRAPQGDSVELVFSEKAEMMDIISEGFSDLRFESASKDGQVIRTVKQGDQVIMKRQFDKKTNTMTVVDANEHETQFLLSKKEANVLNTTDPDGFVYENVYSNESKLIKFKYPDGKTELYDYDSSSRLVKFTDRSSKELRFQYDEKGRIVRKDVEGLASSYFLHDDEGSVNQATNDVGTINIDYDAKKRPTRIIYPNKQGINFRYNDLHRRVALTVTPSGLKLTYTYDQFNRLAQIGRVSQSGAEDILLRVEYDSHGMVSKRILGSGAYSDYLLDSKNFNLLRLRNYFPNGSLASFFEYNYDDKGRIMQVNTTSGSWRYKYDAASQLVESEDPRGQIVRYAYDKRKNRIYVSEEPGNKTLYAVNEVNQYVAAGNYDIKYDSNGNIKEKIHKEVRTDRLKVTFSPEDVLLQAETPNKRCNFIYDSLGNLYKKKCGQEEVQYIVDPFGNPGTDIIGQISGTNVTHFVHCEEFGLVALVDMNGDLCYYEFDGTGSVVGVLGPSGDRVNKYKYDPFGRMLEKDEQFPQDFTFVGQWGVTAEREFKDVYWMRSRYYDAQFGRFFSLDPLGFSGESINLYSYAANNPVMLKDPRGRCLNFANLAGGPLGALLGAGTSVAAYVASKTVHNQKITLGGLVSSAVTGAISSLIRGPKVLVGFGTSLLGSVIEQKIDNGRVNWKKALDDGINGAISSALPPFKKGCNPVIDDFNDKYTKNTFLPPVTSPAVKDLTNFTITWIQSWDPNDMIGPPGFGEARFISLTTPLNYKIRFENEANATAPAQHVIILHTLDQDLDMRTFRVTSFRFGNFTRKLTNARASIQETIDFVSEKKIYVRVLAGINVVTREARWEFQSLDPQTGEPPDDPRIGFLPPNNGTTGQGFVTFTVGLKKNLPSLTRIAAQANIYFDKNEPIETPPIFNTIDTSPPSSNISAVSDVMKVGILAVDIDTQDKGSGVKSVDMYYQKITESDAAQDQSFLPLLSGITQDTAFLPVPPGYKYMFVASAVDHVGNRQPLEFNKAITVDFELQKPSCERLNNCSGHGNCTVLNFCICEGGFYGINCSFDYPLRFLDPIMNVMYSDTIEDNNTLLYLFAFIPDVDSSSYNSNFTLKIIIDGLPQGFTFNRGKRNGSCSTLELKDFGDVLLMPRKDFSGIVRLNITAQAQTPRETKLSNRQIEINFEAVPDVPHLNVSISCYHWNSSEKIIPVFLESQLSDRDGSENLTITASGFPTSSYRLVETGVSRVRNGSNETAAYTARGWFITFNGTLTPFVLTVAATAEEKSNGKKTNKTVDIDVLFCVTCEAVNNCSGSGRCVRVNTCDCKSGFKGSPDCLEVSCERVSNCSSHGNCTGPNVCDCQSGYKSIGCAQVSCELVDRCSGHGNCSGPNECTCYSGYKGINCSE</sequence>
<dbReference type="Proteomes" id="UP001159427">
    <property type="component" value="Unassembled WGS sequence"/>
</dbReference>
<organism evidence="7 8">
    <name type="scientific">Porites evermanni</name>
    <dbReference type="NCBI Taxonomy" id="104178"/>
    <lineage>
        <taxon>Eukaryota</taxon>
        <taxon>Metazoa</taxon>
        <taxon>Cnidaria</taxon>
        <taxon>Anthozoa</taxon>
        <taxon>Hexacorallia</taxon>
        <taxon>Scleractinia</taxon>
        <taxon>Fungiina</taxon>
        <taxon>Poritidae</taxon>
        <taxon>Porites</taxon>
    </lineage>
</organism>
<keyword evidence="8" id="KW-1185">Reference proteome</keyword>
<dbReference type="PROSITE" id="PS01186">
    <property type="entry name" value="EGF_2"/>
    <property type="match status" value="2"/>
</dbReference>
<evidence type="ECO:0000256" key="5">
    <source>
        <dbReference type="SAM" id="SignalP"/>
    </source>
</evidence>
<dbReference type="InterPro" id="IPR006530">
    <property type="entry name" value="YD"/>
</dbReference>
<evidence type="ECO:0000313" key="8">
    <source>
        <dbReference type="Proteomes" id="UP001159427"/>
    </source>
</evidence>
<dbReference type="PANTHER" id="PTHR32305:SF15">
    <property type="entry name" value="PROTEIN RHSA-RELATED"/>
    <property type="match status" value="1"/>
</dbReference>